<dbReference type="Gene3D" id="3.30.450.20">
    <property type="entry name" value="PAS domain"/>
    <property type="match status" value="2"/>
</dbReference>
<keyword evidence="6" id="KW-0732">Signal</keyword>
<reference evidence="9" key="1">
    <citation type="journal article" date="2019" name="Int. J. Syst. Evol. Microbiol.">
        <title>The Global Catalogue of Microorganisms (GCM) 10K type strain sequencing project: providing services to taxonomists for standard genome sequencing and annotation.</title>
        <authorList>
            <consortium name="The Broad Institute Genomics Platform"/>
            <consortium name="The Broad Institute Genome Sequencing Center for Infectious Disease"/>
            <person name="Wu L."/>
            <person name="Ma J."/>
        </authorList>
    </citation>
    <scope>NUCLEOTIDE SEQUENCE [LARGE SCALE GENOMIC DNA]</scope>
    <source>
        <strain evidence="9">CCUG 48884</strain>
    </source>
</reference>
<keyword evidence="3" id="KW-0812">Transmembrane</keyword>
<keyword evidence="2" id="KW-1003">Cell membrane</keyword>
<comment type="subcellular location">
    <subcellularLocation>
        <location evidence="1">Cell membrane</location>
        <topology evidence="1">Multi-pass membrane protein</topology>
    </subcellularLocation>
</comment>
<accession>A0ABW3WA35</accession>
<organism evidence="8 9">
    <name type="scientific">Thauera mechernichensis</name>
    <dbReference type="NCBI Taxonomy" id="82788"/>
    <lineage>
        <taxon>Bacteria</taxon>
        <taxon>Pseudomonadati</taxon>
        <taxon>Pseudomonadota</taxon>
        <taxon>Betaproteobacteria</taxon>
        <taxon>Rhodocyclales</taxon>
        <taxon>Zoogloeaceae</taxon>
        <taxon>Thauera</taxon>
    </lineage>
</organism>
<evidence type="ECO:0000256" key="6">
    <source>
        <dbReference type="SAM" id="SignalP"/>
    </source>
</evidence>
<feature type="chain" id="PRO_5046793671" evidence="6">
    <location>
        <begin position="27"/>
        <end position="292"/>
    </location>
</feature>
<evidence type="ECO:0000259" key="7">
    <source>
        <dbReference type="SMART" id="SM01049"/>
    </source>
</evidence>
<sequence>MKTFVIFLGGLAIGATLVFGSLPQSAAAAEEEGAVIKTALEMRAEALLAIAVKHIEDKGEAGVRDFARQSAFVDRDLYAYAVRTDGVFLASGGSSAALVGDNVIDYADSEGKPFFREMIETARSEGRGRVEYRWFNPADSRGEPKVTLFQRVGDVIVAVGYYPPRATPVEAKAMLRDAVKALAADRAATLAEFQHLGGRFIRNDLYVFVVDLESGLFLAHGATPALVGTDAMQLRDPRGELIVLQMAQIAKDDGAGEYDYFWRNPTTGRIESKHTFFRTHNGMLIGVGSYNR</sequence>
<name>A0ABW3WA35_9RHOO</name>
<keyword evidence="5" id="KW-0472">Membrane</keyword>
<proteinExistence type="predicted"/>
<evidence type="ECO:0000256" key="4">
    <source>
        <dbReference type="ARBA" id="ARBA00022989"/>
    </source>
</evidence>
<dbReference type="Pfam" id="PF08269">
    <property type="entry name" value="dCache_2"/>
    <property type="match status" value="1"/>
</dbReference>
<feature type="domain" description="Single Cache" evidence="7">
    <location>
        <begin position="170"/>
        <end position="244"/>
    </location>
</feature>
<dbReference type="SMART" id="SM01049">
    <property type="entry name" value="Cache_2"/>
    <property type="match status" value="2"/>
</dbReference>
<dbReference type="RefSeq" id="WP_002925864.1">
    <property type="nucleotide sequence ID" value="NZ_JARQZE010000001.1"/>
</dbReference>
<evidence type="ECO:0000256" key="5">
    <source>
        <dbReference type="ARBA" id="ARBA00023136"/>
    </source>
</evidence>
<evidence type="ECO:0000256" key="3">
    <source>
        <dbReference type="ARBA" id="ARBA00022692"/>
    </source>
</evidence>
<feature type="signal peptide" evidence="6">
    <location>
        <begin position="1"/>
        <end position="26"/>
    </location>
</feature>
<dbReference type="InterPro" id="IPR033480">
    <property type="entry name" value="sCache_2"/>
</dbReference>
<keyword evidence="9" id="KW-1185">Reference proteome</keyword>
<dbReference type="Proteomes" id="UP001597158">
    <property type="component" value="Unassembled WGS sequence"/>
</dbReference>
<dbReference type="InterPro" id="IPR004010">
    <property type="entry name" value="Double_Cache_2"/>
</dbReference>
<comment type="caution">
    <text evidence="8">The sequence shown here is derived from an EMBL/GenBank/DDBJ whole genome shotgun (WGS) entry which is preliminary data.</text>
</comment>
<protein>
    <submittedName>
        <fullName evidence="8">Cache domain-containing protein</fullName>
    </submittedName>
</protein>
<dbReference type="EMBL" id="JBHTMC010000001">
    <property type="protein sequence ID" value="MFD1261949.1"/>
    <property type="molecule type" value="Genomic_DNA"/>
</dbReference>
<keyword evidence="4" id="KW-1133">Transmembrane helix</keyword>
<feature type="domain" description="Single Cache" evidence="7">
    <location>
        <begin position="33"/>
        <end position="116"/>
    </location>
</feature>
<evidence type="ECO:0000313" key="8">
    <source>
        <dbReference type="EMBL" id="MFD1261949.1"/>
    </source>
</evidence>
<evidence type="ECO:0000256" key="2">
    <source>
        <dbReference type="ARBA" id="ARBA00022475"/>
    </source>
</evidence>
<gene>
    <name evidence="8" type="ORF">ACFQ4M_00045</name>
</gene>
<evidence type="ECO:0000256" key="1">
    <source>
        <dbReference type="ARBA" id="ARBA00004651"/>
    </source>
</evidence>
<evidence type="ECO:0000313" key="9">
    <source>
        <dbReference type="Proteomes" id="UP001597158"/>
    </source>
</evidence>